<dbReference type="EMBL" id="CM020618">
    <property type="protein sequence ID" value="KAK1862099.1"/>
    <property type="molecule type" value="Genomic_DNA"/>
</dbReference>
<name>A0ACC3BVR1_PYRYE</name>
<proteinExistence type="predicted"/>
<sequence length="162" mass="17325">MPGETRAPANALPPTRRHAACTIRASAPRSSPPLASLSQQIAASHAALVSNGTRPPHPPHTNDSQTPWRHSYRGSAARQWPAMPHSAQRSRPTRLSAAAKTSVVVVAAARVAAVARSRTVASPALTPPREDHRGPRCAAMVRNTGTATHSKQRGKMVLRRRK</sequence>
<comment type="caution">
    <text evidence="1">The sequence shown here is derived from an EMBL/GenBank/DDBJ whole genome shotgun (WGS) entry which is preliminary data.</text>
</comment>
<evidence type="ECO:0000313" key="1">
    <source>
        <dbReference type="EMBL" id="KAK1862099.1"/>
    </source>
</evidence>
<evidence type="ECO:0000313" key="2">
    <source>
        <dbReference type="Proteomes" id="UP000798662"/>
    </source>
</evidence>
<gene>
    <name evidence="1" type="ORF">I4F81_004675</name>
</gene>
<reference evidence="1" key="1">
    <citation type="submission" date="2019-11" db="EMBL/GenBank/DDBJ databases">
        <title>Nori genome reveals adaptations in red seaweeds to the harsh intertidal environment.</title>
        <authorList>
            <person name="Wang D."/>
            <person name="Mao Y."/>
        </authorList>
    </citation>
    <scope>NUCLEOTIDE SEQUENCE</scope>
    <source>
        <tissue evidence="1">Gametophyte</tissue>
    </source>
</reference>
<dbReference type="Proteomes" id="UP000798662">
    <property type="component" value="Chromosome 1"/>
</dbReference>
<protein>
    <submittedName>
        <fullName evidence="1">Uncharacterized protein</fullName>
    </submittedName>
</protein>
<accession>A0ACC3BVR1</accession>
<keyword evidence="2" id="KW-1185">Reference proteome</keyword>
<organism evidence="1 2">
    <name type="scientific">Pyropia yezoensis</name>
    <name type="common">Susabi-nori</name>
    <name type="synonym">Porphyra yezoensis</name>
    <dbReference type="NCBI Taxonomy" id="2788"/>
    <lineage>
        <taxon>Eukaryota</taxon>
        <taxon>Rhodophyta</taxon>
        <taxon>Bangiophyceae</taxon>
        <taxon>Bangiales</taxon>
        <taxon>Bangiaceae</taxon>
        <taxon>Pyropia</taxon>
    </lineage>
</organism>